<dbReference type="AlphaFoldDB" id="A0A175S1D3"/>
<accession>A0A175S1D3</accession>
<dbReference type="Proteomes" id="UP000078252">
    <property type="component" value="Unassembled WGS sequence"/>
</dbReference>
<sequence length="101" mass="11135">MVPEAARIDYRTIGRRGDFVVTVGAAELAAVCDLDSGEYVISGELGGDESAAALMRELLRRRLQHLHEAPIESRQRFEGRLRSLAEMSGGAWFAFETVIDP</sequence>
<protein>
    <submittedName>
        <fullName evidence="1">Uncharacterized protein</fullName>
    </submittedName>
</protein>
<dbReference type="EMBL" id="LDQC01000009">
    <property type="protein sequence ID" value="KTR10392.1"/>
    <property type="molecule type" value="Genomic_DNA"/>
</dbReference>
<reference evidence="1 2" key="1">
    <citation type="journal article" date="2016" name="Front. Microbiol.">
        <title>Genomic Resource of Rice Seed Associated Bacteria.</title>
        <authorList>
            <person name="Midha S."/>
            <person name="Bansal K."/>
            <person name="Sharma S."/>
            <person name="Kumar N."/>
            <person name="Patil P.P."/>
            <person name="Chaudhry V."/>
            <person name="Patil P.B."/>
        </authorList>
    </citation>
    <scope>NUCLEOTIDE SEQUENCE [LARGE SCALE GENOMIC DNA]</scope>
    <source>
        <strain evidence="1 2">NS184</strain>
    </source>
</reference>
<organism evidence="1 2">
    <name type="scientific">Curtobacterium luteum</name>
    <dbReference type="NCBI Taxonomy" id="33881"/>
    <lineage>
        <taxon>Bacteria</taxon>
        <taxon>Bacillati</taxon>
        <taxon>Actinomycetota</taxon>
        <taxon>Actinomycetes</taxon>
        <taxon>Micrococcales</taxon>
        <taxon>Microbacteriaceae</taxon>
        <taxon>Curtobacterium</taxon>
    </lineage>
</organism>
<comment type="caution">
    <text evidence="1">The sequence shown here is derived from an EMBL/GenBank/DDBJ whole genome shotgun (WGS) entry which is preliminary data.</text>
</comment>
<evidence type="ECO:0000313" key="1">
    <source>
        <dbReference type="EMBL" id="KTR10392.1"/>
    </source>
</evidence>
<gene>
    <name evidence="1" type="ORF">NS184_01710</name>
</gene>
<proteinExistence type="predicted"/>
<evidence type="ECO:0000313" key="2">
    <source>
        <dbReference type="Proteomes" id="UP000078252"/>
    </source>
</evidence>
<name>A0A175S1D3_9MICO</name>